<dbReference type="EMBL" id="BMAO01028210">
    <property type="protein sequence ID" value="GFR22795.1"/>
    <property type="molecule type" value="Genomic_DNA"/>
</dbReference>
<dbReference type="AlphaFoldDB" id="A0A8X6LUT6"/>
<evidence type="ECO:0000313" key="1">
    <source>
        <dbReference type="EMBL" id="GFR22795.1"/>
    </source>
</evidence>
<dbReference type="Proteomes" id="UP000887116">
    <property type="component" value="Unassembled WGS sequence"/>
</dbReference>
<keyword evidence="2" id="KW-1185">Reference proteome</keyword>
<protein>
    <submittedName>
        <fullName evidence="1">Uncharacterized protein</fullName>
    </submittedName>
</protein>
<gene>
    <name evidence="1" type="ORF">TNCT_441311</name>
</gene>
<evidence type="ECO:0000313" key="2">
    <source>
        <dbReference type="Proteomes" id="UP000887116"/>
    </source>
</evidence>
<comment type="caution">
    <text evidence="1">The sequence shown here is derived from an EMBL/GenBank/DDBJ whole genome shotgun (WGS) entry which is preliminary data.</text>
</comment>
<organism evidence="1 2">
    <name type="scientific">Trichonephila clavata</name>
    <name type="common">Joro spider</name>
    <name type="synonym">Nephila clavata</name>
    <dbReference type="NCBI Taxonomy" id="2740835"/>
    <lineage>
        <taxon>Eukaryota</taxon>
        <taxon>Metazoa</taxon>
        <taxon>Ecdysozoa</taxon>
        <taxon>Arthropoda</taxon>
        <taxon>Chelicerata</taxon>
        <taxon>Arachnida</taxon>
        <taxon>Araneae</taxon>
        <taxon>Araneomorphae</taxon>
        <taxon>Entelegynae</taxon>
        <taxon>Araneoidea</taxon>
        <taxon>Nephilidae</taxon>
        <taxon>Trichonephila</taxon>
    </lineage>
</organism>
<accession>A0A8X6LUT6</accession>
<reference evidence="1" key="1">
    <citation type="submission" date="2020-07" db="EMBL/GenBank/DDBJ databases">
        <title>Multicomponent nature underlies the extraordinary mechanical properties of spider dragline silk.</title>
        <authorList>
            <person name="Kono N."/>
            <person name="Nakamura H."/>
            <person name="Mori M."/>
            <person name="Yoshida Y."/>
            <person name="Ohtoshi R."/>
            <person name="Malay A.D."/>
            <person name="Moran D.A.P."/>
            <person name="Tomita M."/>
            <person name="Numata K."/>
            <person name="Arakawa K."/>
        </authorList>
    </citation>
    <scope>NUCLEOTIDE SEQUENCE</scope>
</reference>
<proteinExistence type="predicted"/>
<name>A0A8X6LUT6_TRICU</name>
<sequence>MLKSDLKSQQNNNSSDFQQLFNDVFNLEELGNGINTLVKGKSASPDGILPKFLINLGDSAKTTLFAFINQNWRNSLESAWRKDIIIPILKHDKPAENIDIYRPIYFTKYNV</sequence>